<dbReference type="InterPro" id="IPR038005">
    <property type="entry name" value="RX-like_CC"/>
</dbReference>
<feature type="domain" description="Late blight resistance protein R1A-like N-terminal" evidence="14">
    <location>
        <begin position="327"/>
        <end position="563"/>
    </location>
</feature>
<comment type="similarity">
    <text evidence="4">Belongs to the disease resistance NB-LRR family.</text>
</comment>
<dbReference type="Gene3D" id="1.20.5.4130">
    <property type="match status" value="1"/>
</dbReference>
<dbReference type="Gene3D" id="1.10.10.10">
    <property type="entry name" value="Winged helix-like DNA-binding domain superfamily/Winged helix DNA-binding domain"/>
    <property type="match status" value="1"/>
</dbReference>
<evidence type="ECO:0000256" key="4">
    <source>
        <dbReference type="ARBA" id="ARBA00008894"/>
    </source>
</evidence>
<dbReference type="Pfam" id="PF23559">
    <property type="entry name" value="WHD_DRP"/>
    <property type="match status" value="1"/>
</dbReference>
<keyword evidence="12" id="KW-0175">Coiled coil</keyword>
<dbReference type="GO" id="GO:0005524">
    <property type="term" value="F:ATP binding"/>
    <property type="evidence" value="ECO:0007669"/>
    <property type="project" value="UniProtKB-KW"/>
</dbReference>
<dbReference type="FunFam" id="1.10.10.10:FF:000322">
    <property type="entry name" value="Probable disease resistance protein At1g63360"/>
    <property type="match status" value="1"/>
</dbReference>
<keyword evidence="17" id="KW-1185">Reference proteome</keyword>
<dbReference type="PRINTS" id="PR00364">
    <property type="entry name" value="DISEASERSIST"/>
</dbReference>
<dbReference type="Gene3D" id="3.40.50.300">
    <property type="entry name" value="P-loop containing nucleotide triphosphate hydrolases"/>
    <property type="match status" value="1"/>
</dbReference>
<comment type="caution">
    <text evidence="16">The sequence shown here is derived from an EMBL/GenBank/DDBJ whole genome shotgun (WGS) entry which is preliminary data.</text>
</comment>
<dbReference type="Pfam" id="PF00931">
    <property type="entry name" value="NB-ARC"/>
    <property type="match status" value="1"/>
</dbReference>
<keyword evidence="9" id="KW-0547">Nucleotide-binding</keyword>
<dbReference type="InterPro" id="IPR042197">
    <property type="entry name" value="Apaf_helical"/>
</dbReference>
<dbReference type="CDD" id="cd14798">
    <property type="entry name" value="RX-CC_like"/>
    <property type="match status" value="1"/>
</dbReference>
<dbReference type="InterPro" id="IPR002182">
    <property type="entry name" value="NB-ARC"/>
</dbReference>
<evidence type="ECO:0000256" key="8">
    <source>
        <dbReference type="ARBA" id="ARBA00022737"/>
    </source>
</evidence>
<dbReference type="Proteomes" id="UP000594638">
    <property type="component" value="Unassembled WGS sequence"/>
</dbReference>
<dbReference type="OrthoDB" id="1732559at2759"/>
<dbReference type="InterPro" id="IPR032675">
    <property type="entry name" value="LRR_dom_sf"/>
</dbReference>
<evidence type="ECO:0000256" key="10">
    <source>
        <dbReference type="ARBA" id="ARBA00022821"/>
    </source>
</evidence>
<comment type="subcellular location">
    <subcellularLocation>
        <location evidence="3">Cytoplasm</location>
    </subcellularLocation>
    <subcellularLocation>
        <location evidence="2">Membrane</location>
        <topology evidence="2">Peripheral membrane protein</topology>
    </subcellularLocation>
</comment>
<dbReference type="Gramene" id="OE9A029251T5">
    <property type="protein sequence ID" value="OE9A029251C5"/>
    <property type="gene ID" value="OE9A029251"/>
</dbReference>
<dbReference type="GO" id="GO:0016020">
    <property type="term" value="C:membrane"/>
    <property type="evidence" value="ECO:0007669"/>
    <property type="project" value="UniProtKB-SubCell"/>
</dbReference>
<gene>
    <name evidence="16" type="ORF">OLEA9_A029251</name>
</gene>
<name>A0A8S0RM68_OLEEU</name>
<keyword evidence="5" id="KW-0963">Cytoplasm</keyword>
<accession>A0A8S0RM68</accession>
<keyword evidence="11" id="KW-0067">ATP-binding</keyword>
<evidence type="ECO:0000256" key="3">
    <source>
        <dbReference type="ARBA" id="ARBA00004496"/>
    </source>
</evidence>
<dbReference type="Gene3D" id="3.80.10.10">
    <property type="entry name" value="Ribonuclease Inhibitor"/>
    <property type="match status" value="1"/>
</dbReference>
<dbReference type="Gramene" id="OE9A029251T8">
    <property type="protein sequence ID" value="OE9A029251C8"/>
    <property type="gene ID" value="OE9A029251"/>
</dbReference>
<dbReference type="InterPro" id="IPR027417">
    <property type="entry name" value="P-loop_NTPase"/>
</dbReference>
<keyword evidence="8" id="KW-0677">Repeat</keyword>
<dbReference type="GO" id="GO:0009626">
    <property type="term" value="P:plant-type hypersensitive response"/>
    <property type="evidence" value="ECO:0007669"/>
    <property type="project" value="UniProtKB-KW"/>
</dbReference>
<evidence type="ECO:0000313" key="16">
    <source>
        <dbReference type="EMBL" id="CAA2980321.1"/>
    </source>
</evidence>
<dbReference type="GO" id="GO:0043531">
    <property type="term" value="F:ADP binding"/>
    <property type="evidence" value="ECO:0007669"/>
    <property type="project" value="InterPro"/>
</dbReference>
<evidence type="ECO:0000259" key="15">
    <source>
        <dbReference type="Pfam" id="PF23559"/>
    </source>
</evidence>
<evidence type="ECO:0000256" key="1">
    <source>
        <dbReference type="ARBA" id="ARBA00002074"/>
    </source>
</evidence>
<feature type="domain" description="NB-ARC" evidence="13">
    <location>
        <begin position="837"/>
        <end position="1006"/>
    </location>
</feature>
<organism evidence="16 17">
    <name type="scientific">Olea europaea subsp. europaea</name>
    <dbReference type="NCBI Taxonomy" id="158383"/>
    <lineage>
        <taxon>Eukaryota</taxon>
        <taxon>Viridiplantae</taxon>
        <taxon>Streptophyta</taxon>
        <taxon>Embryophyta</taxon>
        <taxon>Tracheophyta</taxon>
        <taxon>Spermatophyta</taxon>
        <taxon>Magnoliopsida</taxon>
        <taxon>eudicotyledons</taxon>
        <taxon>Gunneridae</taxon>
        <taxon>Pentapetalae</taxon>
        <taxon>asterids</taxon>
        <taxon>lamiids</taxon>
        <taxon>Lamiales</taxon>
        <taxon>Oleaceae</taxon>
        <taxon>Oleeae</taxon>
        <taxon>Olea</taxon>
    </lineage>
</organism>
<dbReference type="SUPFAM" id="SSF52058">
    <property type="entry name" value="L domain-like"/>
    <property type="match status" value="1"/>
</dbReference>
<reference evidence="16 17" key="1">
    <citation type="submission" date="2019-12" db="EMBL/GenBank/DDBJ databases">
        <authorList>
            <person name="Alioto T."/>
            <person name="Alioto T."/>
            <person name="Gomez Garrido J."/>
        </authorList>
    </citation>
    <scope>NUCLEOTIDE SEQUENCE [LARGE SCALE GENOMIC DNA]</scope>
</reference>
<evidence type="ECO:0000256" key="6">
    <source>
        <dbReference type="ARBA" id="ARBA00022614"/>
    </source>
</evidence>
<evidence type="ECO:0000256" key="7">
    <source>
        <dbReference type="ARBA" id="ARBA00022667"/>
    </source>
</evidence>
<evidence type="ECO:0000256" key="11">
    <source>
        <dbReference type="ARBA" id="ARBA00022840"/>
    </source>
</evidence>
<keyword evidence="7" id="KW-0381">Hypersensitive response</keyword>
<evidence type="ECO:0000256" key="12">
    <source>
        <dbReference type="ARBA" id="ARBA00023054"/>
    </source>
</evidence>
<evidence type="ECO:0000259" key="14">
    <source>
        <dbReference type="Pfam" id="PF12061"/>
    </source>
</evidence>
<dbReference type="Gramene" id="OE9A029251T3">
    <property type="protein sequence ID" value="OE9A029251C3"/>
    <property type="gene ID" value="OE9A029251"/>
</dbReference>
<dbReference type="InterPro" id="IPR036388">
    <property type="entry name" value="WH-like_DNA-bd_sf"/>
</dbReference>
<evidence type="ECO:0000256" key="9">
    <source>
        <dbReference type="ARBA" id="ARBA00022741"/>
    </source>
</evidence>
<protein>
    <submittedName>
        <fullName evidence="16">Late blight resistance homolog R1A-4</fullName>
    </submittedName>
</protein>
<dbReference type="EMBL" id="CACTIH010003645">
    <property type="protein sequence ID" value="CAA2980321.1"/>
    <property type="molecule type" value="Genomic_DNA"/>
</dbReference>
<evidence type="ECO:0000313" key="17">
    <source>
        <dbReference type="Proteomes" id="UP000594638"/>
    </source>
</evidence>
<dbReference type="Gramene" id="OE9A029251T7">
    <property type="protein sequence ID" value="OE9A029251C7"/>
    <property type="gene ID" value="OE9A029251"/>
</dbReference>
<evidence type="ECO:0000256" key="2">
    <source>
        <dbReference type="ARBA" id="ARBA00004170"/>
    </source>
</evidence>
<feature type="domain" description="Disease resistance protein winged helix" evidence="15">
    <location>
        <begin position="1090"/>
        <end position="1158"/>
    </location>
</feature>
<dbReference type="Gene3D" id="1.10.8.430">
    <property type="entry name" value="Helical domain of apoptotic protease-activating factors"/>
    <property type="match status" value="1"/>
</dbReference>
<dbReference type="GO" id="GO:0051607">
    <property type="term" value="P:defense response to virus"/>
    <property type="evidence" value="ECO:0007669"/>
    <property type="project" value="UniProtKB-ARBA"/>
</dbReference>
<dbReference type="InterPro" id="IPR058922">
    <property type="entry name" value="WHD_DRP"/>
</dbReference>
<dbReference type="InterPro" id="IPR044974">
    <property type="entry name" value="Disease_R_plants"/>
</dbReference>
<comment type="function">
    <text evidence="1">Confers resistance to late blight (Phytophthora infestans) races carrying the avirulence gene Avr1. Resistance proteins guard the plant against pathogens that contain an appropriate avirulence protein via an indirect interaction with this avirulence protein. That triggers a defense system including the hypersensitive response, which restricts the pathogen growth.</text>
</comment>
<dbReference type="Pfam" id="PF12061">
    <property type="entry name" value="NB-LRR"/>
    <property type="match status" value="1"/>
</dbReference>
<sequence length="1567" mass="179506">MGNCFSFARDHMKRLKLLMNGFLSRDDQAMHLHLLKEDLLSLTGDDHVKHPKLPEKDLIFPADDQVTHLELTENDLISPAGDQAKHLALPEKYLTSPADDQVTRLELPEDDHVKHLELPEKDLISLADDQARHLELSEGDLLSPTDDDHVKHLGLLENDLISPADDQVKHLQLPEDLLSAAADDHVKYLEFPEKDLISPADDQVKHLESPENDLISPAGDQAKHLELPENGLIFHADPVRHLEWLENNCDFIVPIKDQIQTLKVELRFLRTYLKGLQGKDPKYSLGEPFKGFLGNAASELFSLCLGQSRDRSITRDLGILISTMQEKMYQWRPAIKRNYLNAYFDSKRNDPVKNKLVMELVDSLLENLKDLQSSENNSIVLVKSQLEALEEKLLFIRNFFRFSTMRIPSPWLVGLGDSGDDNKREILESLLTRIEYVADNAAFLSYCCLVDKEHENVRLKCNFFYLVWMIEHIEPEVKEICVRFLKEFEPLNLEILPFNLYKVVAIDSLLDNLVMLHNCESHFMAPVKDNLLILYDELIFLRTFLMDPPPRKNTENEKMDSLLNNVEPLFSEAGSVIGSFLDELEIDTANKMNLSALLEKINLIKSEVRDRYTRRLNHLQSNSLGIDGVGYTEPLFSEAGSVICSFLDNMEVDNAIKMNLSALLEKINLIKSEVRDRYTGRLNHLQSNSLGIDGVGYIDSLLKNLVELLNCQADSIVILKHQIELVHDELNSLKSSLEHIIRKIEKQYLKDLMKHVMDVAHKAEYIINSYVVRDCPVWNHMLWISDLLEEIKLIKEKIKQKIKDKSSFTTETNVRKTTPLRSAQAHTEVVIGFKVEAQEIIEQLIGGPKRREIISIVGMAGLGKTTLAKKVYNDPSVTHYFDVRAWCCASQAYQRRELLLDILSHFMELTDTSYQMSDEDLALSLYKSLNGMRYLIVIDDVWIIDPWDDLKRIFPDDQIGSRIMITSRIDHAALHTEHNSSPHFLPLFSEAESWELLQAKLFQQEKCPMELVEVGKEIARKCSGLPLAVVVIAGLLAKMDKKNDQWKKVAKSLSSLVSESRQYMDMLELSYNHLPHHLKPCFLFFGAFAASKEISVNKLLRLWIAEGFVQKSKLKSVEDTAEDYLMDLICRSLVIAGKKRSKGGVKTCHIHDLLHDLCMAKAKQENFLQQINGYDELYAPYFGGFDVHSFVYTLPQKIRLSIYCSRNDIIAWKPANKQVCTLLYFATDDRYSDWTYPWDFSAISYSLKLLKVLDWSSISFGDIFPSGIQFLVHLRYLGVRGGMNSIPSSISNLVNLEVLFVKGVKGEVVLPDTIWEMVSLRHLHIEPRAAFSLPKGRPAFRLQNLETLCTPCFSYGNDTKNLIRAFPSLRKLKCIFMESWDPVSDCNRFPDLESLSRLESLKVIYQGILRKVPKFNFPSHLKKLTLKNFCLPWSGISEIATLPNLEVLKLLSRSFVGEIWEMGDDEFLKLKYLKLDALNLAQWNASSDHFPHLERLVLHKCEDLEEIPSCLGRVPNLQLIEMEWCKRSAENSARQIKEEQKDFGGDIIIKIISKKEVPTPSSDSHLL</sequence>
<dbReference type="PANTHER" id="PTHR23155">
    <property type="entry name" value="DISEASE RESISTANCE PROTEIN RP"/>
    <property type="match status" value="1"/>
</dbReference>
<dbReference type="PANTHER" id="PTHR23155:SF1152">
    <property type="entry name" value="AAA+ ATPASE DOMAIN-CONTAINING PROTEIN"/>
    <property type="match status" value="1"/>
</dbReference>
<dbReference type="GO" id="GO:0005737">
    <property type="term" value="C:cytoplasm"/>
    <property type="evidence" value="ECO:0007669"/>
    <property type="project" value="UniProtKB-SubCell"/>
</dbReference>
<proteinExistence type="inferred from homology"/>
<dbReference type="SUPFAM" id="SSF52540">
    <property type="entry name" value="P-loop containing nucleoside triphosphate hydrolases"/>
    <property type="match status" value="1"/>
</dbReference>
<dbReference type="Gramene" id="OE9A029251T1">
    <property type="protein sequence ID" value="OE9A029251C1"/>
    <property type="gene ID" value="OE9A029251"/>
</dbReference>
<dbReference type="FunFam" id="3.40.50.300:FF:001091">
    <property type="entry name" value="Probable disease resistance protein At1g61300"/>
    <property type="match status" value="1"/>
</dbReference>
<dbReference type="InterPro" id="IPR021929">
    <property type="entry name" value="R1A-like_N"/>
</dbReference>
<dbReference type="Gramene" id="OE9A029251T4">
    <property type="protein sequence ID" value="OE9A029251C4"/>
    <property type="gene ID" value="OE9A029251"/>
</dbReference>
<keyword evidence="6" id="KW-0433">Leucine-rich repeat</keyword>
<evidence type="ECO:0000259" key="13">
    <source>
        <dbReference type="Pfam" id="PF00931"/>
    </source>
</evidence>
<evidence type="ECO:0000256" key="5">
    <source>
        <dbReference type="ARBA" id="ARBA00022490"/>
    </source>
</evidence>
<dbReference type="Gramene" id="OE9A029251T2">
    <property type="protein sequence ID" value="OE9A029251C2"/>
    <property type="gene ID" value="OE9A029251"/>
</dbReference>
<keyword evidence="10" id="KW-0611">Plant defense</keyword>